<keyword evidence="4" id="KW-1185">Reference proteome</keyword>
<feature type="compositionally biased region" description="Polar residues" evidence="2">
    <location>
        <begin position="328"/>
        <end position="342"/>
    </location>
</feature>
<dbReference type="AlphaFoldDB" id="A0A8J4D1H7"/>
<dbReference type="EMBL" id="BNCP01000052">
    <property type="protein sequence ID" value="GIL89838.1"/>
    <property type="molecule type" value="Genomic_DNA"/>
</dbReference>
<dbReference type="CDD" id="cd07067">
    <property type="entry name" value="HP_PGM_like"/>
    <property type="match status" value="1"/>
</dbReference>
<feature type="site" description="Transition state stabilizer" evidence="1">
    <location>
        <position position="605"/>
    </location>
</feature>
<dbReference type="OrthoDB" id="10261749at2759"/>
<accession>A0A8J4D1H7</accession>
<proteinExistence type="predicted"/>
<evidence type="ECO:0000256" key="2">
    <source>
        <dbReference type="SAM" id="MobiDB-lite"/>
    </source>
</evidence>
<evidence type="ECO:0000256" key="1">
    <source>
        <dbReference type="PIRSR" id="PIRSR613078-3"/>
    </source>
</evidence>
<dbReference type="InterPro" id="IPR052765">
    <property type="entry name" value="PGM-Related"/>
</dbReference>
<dbReference type="InterPro" id="IPR013078">
    <property type="entry name" value="His_Pase_superF_clade-1"/>
</dbReference>
<feature type="region of interest" description="Disordered" evidence="2">
    <location>
        <begin position="173"/>
        <end position="198"/>
    </location>
</feature>
<evidence type="ECO:0000313" key="3">
    <source>
        <dbReference type="EMBL" id="GIL89838.1"/>
    </source>
</evidence>
<dbReference type="SMART" id="SM00855">
    <property type="entry name" value="PGAM"/>
    <property type="match status" value="1"/>
</dbReference>
<reference evidence="3" key="1">
    <citation type="journal article" date="2021" name="Proc. Natl. Acad. Sci. U.S.A.">
        <title>Three genomes in the algal genus Volvox reveal the fate of a haploid sex-determining region after a transition to homothallism.</title>
        <authorList>
            <person name="Yamamoto K."/>
            <person name="Hamaji T."/>
            <person name="Kawai-Toyooka H."/>
            <person name="Matsuzaki R."/>
            <person name="Takahashi F."/>
            <person name="Nishimura Y."/>
            <person name="Kawachi M."/>
            <person name="Noguchi H."/>
            <person name="Minakuchi Y."/>
            <person name="Umen J.G."/>
            <person name="Toyoda A."/>
            <person name="Nozaki H."/>
        </authorList>
    </citation>
    <scope>NUCLEOTIDE SEQUENCE</scope>
    <source>
        <strain evidence="3">NIES-3786</strain>
    </source>
</reference>
<dbReference type="Pfam" id="PF00300">
    <property type="entry name" value="His_Phos_1"/>
    <property type="match status" value="1"/>
</dbReference>
<sequence>MGSRRNGPCVIPRKKSVSYQCDTSSTQMFTPLSACYVPVPLTNVNVSRGLTKLSAGGSFALLVGITDGNSQSDRQHPLASAAVSARAAVSSHVSSDGSATAGHAYRSADHYVMAATALPTLRSQISPFALATAWPAHSKALAWRHAVHTPFQQDHQVPGGRWGGYWPQRWLPRTPHSLNDDGKERPVPPPRSHASRPWAQGTRHMVLEVGTPALPAQSKVFARHLKCDARYNFRIAVRQPGRLIGLGWCVPSARGGAGVLGCRSRGSDGAATATIVTAMIFAWRAGGQHIGFCRSCTTGSKDGGCGGWDGVSGGGRSGEIDGRKSPEQVVSEQVGRQRSATAGQLDPVGAGDSSQVPGTSTQHAETHEPLPILDQLRPLPTGSTGGSGGAWAPMSSETASKDDVSGSGGRSAVPSWVGQTVWAVPCSTVGYGTRAEVVARLPASIMLLRHAECMRLDELQAHERVPNHDIPLSERGVSQARVLGQRLRPALEAAGMRLYIYTSPFLRCSETARLLAEELEEGGLVSGVREAVQLREQDWGNFQDPRVQAECKAERLRYGRFYYRFPSGESVADVYDRLTMFQDHLVRDMCAGRFAEDTCVAIVSHGLTLRVFVMRWLHWTVRQFLQVYNIPNAEPVLLHKEVHPSYLEGKNARLPFLPHHTKCLYKLTPRALELLRGADISMTTSNGCWHARDLVRSQPAPLAIEEEDRLWADVEGMV</sequence>
<dbReference type="InterPro" id="IPR029033">
    <property type="entry name" value="His_PPase_superfam"/>
</dbReference>
<comment type="caution">
    <text evidence="3">The sequence shown here is derived from an EMBL/GenBank/DDBJ whole genome shotgun (WGS) entry which is preliminary data.</text>
</comment>
<evidence type="ECO:0000313" key="4">
    <source>
        <dbReference type="Proteomes" id="UP000747110"/>
    </source>
</evidence>
<protein>
    <recommendedName>
        <fullName evidence="5">Phosphoglycerate mutase-like protein</fullName>
    </recommendedName>
</protein>
<dbReference type="SUPFAM" id="SSF53254">
    <property type="entry name" value="Phosphoglycerate mutase-like"/>
    <property type="match status" value="1"/>
</dbReference>
<dbReference type="Proteomes" id="UP000747110">
    <property type="component" value="Unassembled WGS sequence"/>
</dbReference>
<dbReference type="Gene3D" id="3.40.50.1240">
    <property type="entry name" value="Phosphoglycerate mutase-like"/>
    <property type="match status" value="1"/>
</dbReference>
<organism evidence="3 4">
    <name type="scientific">Volvox reticuliferus</name>
    <dbReference type="NCBI Taxonomy" id="1737510"/>
    <lineage>
        <taxon>Eukaryota</taxon>
        <taxon>Viridiplantae</taxon>
        <taxon>Chlorophyta</taxon>
        <taxon>core chlorophytes</taxon>
        <taxon>Chlorophyceae</taxon>
        <taxon>CS clade</taxon>
        <taxon>Chlamydomonadales</taxon>
        <taxon>Volvocaceae</taxon>
        <taxon>Volvox</taxon>
    </lineage>
</organism>
<feature type="region of interest" description="Disordered" evidence="2">
    <location>
        <begin position="304"/>
        <end position="413"/>
    </location>
</feature>
<feature type="compositionally biased region" description="Gly residues" evidence="2">
    <location>
        <begin position="304"/>
        <end position="317"/>
    </location>
</feature>
<feature type="compositionally biased region" description="Polar residues" evidence="2">
    <location>
        <begin position="352"/>
        <end position="363"/>
    </location>
</feature>
<dbReference type="PANTHER" id="PTHR46192">
    <property type="entry name" value="BROAD-RANGE ACID PHOSPHATASE DET1"/>
    <property type="match status" value="1"/>
</dbReference>
<name>A0A8J4D1H7_9CHLO</name>
<gene>
    <name evidence="3" type="ORF">Vretifemale_17540</name>
</gene>
<evidence type="ECO:0008006" key="5">
    <source>
        <dbReference type="Google" id="ProtNLM"/>
    </source>
</evidence>